<evidence type="ECO:0000313" key="3">
    <source>
        <dbReference type="Proteomes" id="UP000697710"/>
    </source>
</evidence>
<dbReference type="AlphaFoldDB" id="A0A956LZH8"/>
<accession>A0A956LZH8</accession>
<sequence>MHAADRVFSDTSSSRIETVPDRSFPSNYRTPAVARRSRVRIVGVILALVVSGGVARAQIPSVVDSQAVPADALAGIVLCPAVPVPLPASVVTVTVRSGPGQVMPNEPVFLVFNNPANIPCPTQVMNGITNLQGEVVFVMEGGGCGGLPNDVEIWAGNGPTLLRQFTAKSPDYDGGGGNHSLGLADLVEFSSQFLGATPPGCHDYDNDGRVGWTT</sequence>
<evidence type="ECO:0000313" key="2">
    <source>
        <dbReference type="EMBL" id="MCA9728058.1"/>
    </source>
</evidence>
<comment type="caution">
    <text evidence="2">The sequence shown here is derived from an EMBL/GenBank/DDBJ whole genome shotgun (WGS) entry which is preliminary data.</text>
</comment>
<proteinExistence type="predicted"/>
<dbReference type="Proteomes" id="UP000697710">
    <property type="component" value="Unassembled WGS sequence"/>
</dbReference>
<protein>
    <submittedName>
        <fullName evidence="2">Uncharacterized protein</fullName>
    </submittedName>
</protein>
<feature type="region of interest" description="Disordered" evidence="1">
    <location>
        <begin position="1"/>
        <end position="22"/>
    </location>
</feature>
<evidence type="ECO:0000256" key="1">
    <source>
        <dbReference type="SAM" id="MobiDB-lite"/>
    </source>
</evidence>
<reference evidence="2" key="2">
    <citation type="journal article" date="2021" name="Microbiome">
        <title>Successional dynamics and alternative stable states in a saline activated sludge microbial community over 9 years.</title>
        <authorList>
            <person name="Wang Y."/>
            <person name="Ye J."/>
            <person name="Ju F."/>
            <person name="Liu L."/>
            <person name="Boyd J.A."/>
            <person name="Deng Y."/>
            <person name="Parks D.H."/>
            <person name="Jiang X."/>
            <person name="Yin X."/>
            <person name="Woodcroft B.J."/>
            <person name="Tyson G.W."/>
            <person name="Hugenholtz P."/>
            <person name="Polz M.F."/>
            <person name="Zhang T."/>
        </authorList>
    </citation>
    <scope>NUCLEOTIDE SEQUENCE</scope>
    <source>
        <strain evidence="2">HKST-UBA01</strain>
    </source>
</reference>
<reference evidence="2" key="1">
    <citation type="submission" date="2020-04" db="EMBL/GenBank/DDBJ databases">
        <authorList>
            <person name="Zhang T."/>
        </authorList>
    </citation>
    <scope>NUCLEOTIDE SEQUENCE</scope>
    <source>
        <strain evidence="2">HKST-UBA01</strain>
    </source>
</reference>
<dbReference type="EMBL" id="JAGQHR010000291">
    <property type="protein sequence ID" value="MCA9728058.1"/>
    <property type="molecule type" value="Genomic_DNA"/>
</dbReference>
<name>A0A956LZH8_UNCEI</name>
<gene>
    <name evidence="2" type="ORF">KC729_10275</name>
</gene>
<organism evidence="2 3">
    <name type="scientific">Eiseniibacteriota bacterium</name>
    <dbReference type="NCBI Taxonomy" id="2212470"/>
    <lineage>
        <taxon>Bacteria</taxon>
        <taxon>Candidatus Eiseniibacteriota</taxon>
    </lineage>
</organism>